<accession>A0AAD3S3J8</accession>
<sequence length="75" mass="8463">MALLQIHPQNAGEATIDWWGGSKALQRFLPELLDGKINFQGTAGITFPRANFRDFHPITIKMTEFAAMHANKENH</sequence>
<comment type="caution">
    <text evidence="1">The sequence shown here is derived from an EMBL/GenBank/DDBJ whole genome shotgun (WGS) entry which is preliminary data.</text>
</comment>
<gene>
    <name evidence="1" type="ORF">Nepgr_005460</name>
</gene>
<protein>
    <submittedName>
        <fullName evidence="1">Uncharacterized protein</fullName>
    </submittedName>
</protein>
<evidence type="ECO:0000313" key="1">
    <source>
        <dbReference type="EMBL" id="GMH03621.1"/>
    </source>
</evidence>
<dbReference type="Proteomes" id="UP001279734">
    <property type="component" value="Unassembled WGS sequence"/>
</dbReference>
<evidence type="ECO:0000313" key="2">
    <source>
        <dbReference type="Proteomes" id="UP001279734"/>
    </source>
</evidence>
<proteinExistence type="predicted"/>
<organism evidence="1 2">
    <name type="scientific">Nepenthes gracilis</name>
    <name type="common">Slender pitcher plant</name>
    <dbReference type="NCBI Taxonomy" id="150966"/>
    <lineage>
        <taxon>Eukaryota</taxon>
        <taxon>Viridiplantae</taxon>
        <taxon>Streptophyta</taxon>
        <taxon>Embryophyta</taxon>
        <taxon>Tracheophyta</taxon>
        <taxon>Spermatophyta</taxon>
        <taxon>Magnoliopsida</taxon>
        <taxon>eudicotyledons</taxon>
        <taxon>Gunneridae</taxon>
        <taxon>Pentapetalae</taxon>
        <taxon>Caryophyllales</taxon>
        <taxon>Nepenthaceae</taxon>
        <taxon>Nepenthes</taxon>
    </lineage>
</organism>
<keyword evidence="2" id="KW-1185">Reference proteome</keyword>
<dbReference type="EMBL" id="BSYO01000004">
    <property type="protein sequence ID" value="GMH03621.1"/>
    <property type="molecule type" value="Genomic_DNA"/>
</dbReference>
<name>A0AAD3S3J8_NEPGR</name>
<reference evidence="1" key="1">
    <citation type="submission" date="2023-05" db="EMBL/GenBank/DDBJ databases">
        <title>Nepenthes gracilis genome sequencing.</title>
        <authorList>
            <person name="Fukushima K."/>
        </authorList>
    </citation>
    <scope>NUCLEOTIDE SEQUENCE</scope>
    <source>
        <strain evidence="1">SING2019-196</strain>
    </source>
</reference>
<dbReference type="AlphaFoldDB" id="A0AAD3S3J8"/>